<dbReference type="EMBL" id="SJJY01000011">
    <property type="protein sequence ID" value="TCC17305.1"/>
    <property type="molecule type" value="Genomic_DNA"/>
</dbReference>
<evidence type="ECO:0000256" key="1">
    <source>
        <dbReference type="SAM" id="Phobius"/>
    </source>
</evidence>
<feature type="transmembrane region" description="Helical" evidence="1">
    <location>
        <begin position="6"/>
        <end position="26"/>
    </location>
</feature>
<dbReference type="Proteomes" id="UP000292385">
    <property type="component" value="Unassembled WGS sequence"/>
</dbReference>
<proteinExistence type="predicted"/>
<dbReference type="RefSeq" id="WP_131467496.1">
    <property type="nucleotide sequence ID" value="NZ_SJJY01000011.1"/>
</dbReference>
<name>A0ABY1ZTV6_9ACTN</name>
<accession>A0ABY1ZTV6</accession>
<protein>
    <submittedName>
        <fullName evidence="2">Uncharacterized protein</fullName>
    </submittedName>
</protein>
<comment type="caution">
    <text evidence="2">The sequence shown here is derived from an EMBL/GenBank/DDBJ whole genome shotgun (WGS) entry which is preliminary data.</text>
</comment>
<keyword evidence="1" id="KW-0472">Membrane</keyword>
<feature type="transmembrane region" description="Helical" evidence="1">
    <location>
        <begin position="38"/>
        <end position="65"/>
    </location>
</feature>
<keyword evidence="3" id="KW-1185">Reference proteome</keyword>
<evidence type="ECO:0000313" key="3">
    <source>
        <dbReference type="Proteomes" id="UP000292385"/>
    </source>
</evidence>
<feature type="transmembrane region" description="Helical" evidence="1">
    <location>
        <begin position="77"/>
        <end position="96"/>
    </location>
</feature>
<evidence type="ECO:0000313" key="2">
    <source>
        <dbReference type="EMBL" id="TCC17305.1"/>
    </source>
</evidence>
<reference evidence="2 3" key="1">
    <citation type="submission" date="2019-02" db="EMBL/GenBank/DDBJ databases">
        <title>Kribbella capetownensis sp. nov. and Kribbella speibonae sp. nov., isolated from soil.</title>
        <authorList>
            <person name="Curtis S.M."/>
            <person name="Norton I."/>
            <person name="Everest G.J."/>
            <person name="Meyers P.R."/>
        </authorList>
    </citation>
    <scope>NUCLEOTIDE SEQUENCE [LARGE SCALE GENOMIC DNA]</scope>
    <source>
        <strain evidence="2 3">SK5</strain>
    </source>
</reference>
<keyword evidence="1" id="KW-1133">Transmembrane helix</keyword>
<organism evidence="2 3">
    <name type="scientific">Kribbella speibonae</name>
    <dbReference type="NCBI Taxonomy" id="1572660"/>
    <lineage>
        <taxon>Bacteria</taxon>
        <taxon>Bacillati</taxon>
        <taxon>Actinomycetota</taxon>
        <taxon>Actinomycetes</taxon>
        <taxon>Propionibacteriales</taxon>
        <taxon>Kribbellaceae</taxon>
        <taxon>Kribbella</taxon>
    </lineage>
</organism>
<sequence length="97" mass="10128">MKTWLVFAGWHVFVLAGWIALGLNWARHPHPNDKFGNPWMFAAVPMAPCAAAGLVVGSIATGLLAGLTDLHPLLGGSLGYAGGLVVTLGLFAAFFVL</sequence>
<keyword evidence="1" id="KW-0812">Transmembrane</keyword>
<gene>
    <name evidence="2" type="ORF">E0H58_36620</name>
</gene>